<evidence type="ECO:0000313" key="1">
    <source>
        <dbReference type="EMBL" id="QOX64968.1"/>
    </source>
</evidence>
<sequence>MKTIKTKISSPFLKIIFAIPIMILILFNISMHVYVDRTSREELKSAASGIEILIRQQLMDHALNQTADNMSSAGLTELRNNLKLSKASLLNRVKSMNIEFLLIAKDGTILFPRSYQDSFLSQRIVARATASLDHAEENTIIKYRVGREEYYATYQMLTEEPSSTRLAFISSGSQAAAFARLVNMILLVITALSAALATSIALRVSKELSLPITQLTDYAKRIGGGEFLELPEDLSSVEIYELTKSMNEMSQQLKQYDNAQKSFLQNASHELRTPLMSIQGYAEGISAGVFPDAKKTAEIIREESRRLNHLVEQLLTLSRIENKNDQGGLVYANLCDNMKEYLQRIDGYVLKEGKLIQQQFPEEDYTAMIDDTLLAQAVINILSNCVKHARGTVTAALFKEGCYAVIQISDDGEGISAEDLPHIFERFYKGKGGNFGLGLSIAKSAVEFMGGSITAYNKNGAVFEIRLPLS</sequence>
<protein>
    <submittedName>
        <fullName evidence="1">HAMP domain-containing histidine kinase</fullName>
    </submittedName>
</protein>
<gene>
    <name evidence="1" type="ORF">FRZ06_17255</name>
</gene>
<keyword evidence="1" id="KW-0418">Kinase</keyword>
<name>A0ACD1AFC5_9FIRM</name>
<dbReference type="Proteomes" id="UP000594014">
    <property type="component" value="Chromosome"/>
</dbReference>
<keyword evidence="2" id="KW-1185">Reference proteome</keyword>
<dbReference type="EMBL" id="CP042469">
    <property type="protein sequence ID" value="QOX64968.1"/>
    <property type="molecule type" value="Genomic_DNA"/>
</dbReference>
<proteinExistence type="predicted"/>
<keyword evidence="1" id="KW-0808">Transferase</keyword>
<accession>A0ACD1AFC5</accession>
<reference evidence="1" key="1">
    <citation type="submission" date="2019-08" db="EMBL/GenBank/DDBJ databases">
        <title>Genome sequence of Clostridiales bacterium MT110.</title>
        <authorList>
            <person name="Cao J."/>
        </authorList>
    </citation>
    <scope>NUCLEOTIDE SEQUENCE</scope>
    <source>
        <strain evidence="1">MT110</strain>
    </source>
</reference>
<evidence type="ECO:0000313" key="2">
    <source>
        <dbReference type="Proteomes" id="UP000594014"/>
    </source>
</evidence>
<organism evidence="1 2">
    <name type="scientific">Anoxybacterium hadale</name>
    <dbReference type="NCBI Taxonomy" id="3408580"/>
    <lineage>
        <taxon>Bacteria</taxon>
        <taxon>Bacillati</taxon>
        <taxon>Bacillota</taxon>
        <taxon>Clostridia</taxon>
        <taxon>Peptostreptococcales</taxon>
        <taxon>Anaerovoracaceae</taxon>
        <taxon>Anoxybacterium</taxon>
    </lineage>
</organism>